<name>A0A0S4MP31_9BACT</name>
<dbReference type="Gene3D" id="2.40.360.20">
    <property type="match status" value="1"/>
</dbReference>
<keyword evidence="1" id="KW-0732">Signal</keyword>
<proteinExistence type="predicted"/>
<dbReference type="Proteomes" id="UP000320623">
    <property type="component" value="Unassembled WGS sequence"/>
</dbReference>
<dbReference type="AlphaFoldDB" id="A0A0S4MP31"/>
<evidence type="ECO:0000256" key="1">
    <source>
        <dbReference type="SAM" id="SignalP"/>
    </source>
</evidence>
<dbReference type="EMBL" id="FAOO01000001">
    <property type="protein sequence ID" value="CUU00814.1"/>
    <property type="molecule type" value="Genomic_DNA"/>
</dbReference>
<evidence type="ECO:0000313" key="3">
    <source>
        <dbReference type="Proteomes" id="UP000320623"/>
    </source>
</evidence>
<feature type="signal peptide" evidence="1">
    <location>
        <begin position="1"/>
        <end position="22"/>
    </location>
</feature>
<organism evidence="2 3">
    <name type="scientific">Candidatus Thermokryptus mobilis</name>
    <dbReference type="NCBI Taxonomy" id="1643428"/>
    <lineage>
        <taxon>Bacteria</taxon>
        <taxon>Pseudomonadati</taxon>
        <taxon>Candidatus Kryptoniota</taxon>
        <taxon>Candidatus Thermokryptus</taxon>
    </lineage>
</organism>
<evidence type="ECO:0000313" key="2">
    <source>
        <dbReference type="EMBL" id="CUU00814.1"/>
    </source>
</evidence>
<reference evidence="3" key="1">
    <citation type="submission" date="2015-11" db="EMBL/GenBank/DDBJ databases">
        <authorList>
            <person name="Varghese N."/>
        </authorList>
    </citation>
    <scope>NUCLEOTIDE SEQUENCE [LARGE SCALE GENOMIC DNA]</scope>
</reference>
<dbReference type="OrthoDB" id="9781289at2"/>
<dbReference type="PROSITE" id="PS51257">
    <property type="entry name" value="PROKAR_LIPOPROTEIN"/>
    <property type="match status" value="1"/>
</dbReference>
<protein>
    <submittedName>
        <fullName evidence="2">Uncharacterized protein</fullName>
    </submittedName>
</protein>
<accession>A0A0S4MP31</accession>
<gene>
    <name evidence="2" type="ORF">JGI1_00090</name>
</gene>
<dbReference type="RefSeq" id="WP_140943905.1">
    <property type="nucleotide sequence ID" value="NZ_FAOO01000001.1"/>
</dbReference>
<keyword evidence="3" id="KW-1185">Reference proteome</keyword>
<dbReference type="STRING" id="1643428.GCA_001442855_00084"/>
<sequence length="245" mass="27120">MKPKIITSLLLLVFLLFSSCKKETISPIETIPQNLFPLRTGNAWFYTGYQIDTAGNKISGTEFNSSTTIVGQIQFEGKNPFVVIDSLKYQRGTEIDTLLIYLEGDYLYAWIDLTNTVSIPGFVYKRWVPFIKTTGILNEPYTILNLDTTIIVTTGGQQLPLNIRVNITGNIALKEEIQTPLGKFVAYKFEANVAGSASIGGVTVGTFTSKNYIWLSPGIGPVKHETPATAIQPGIRRELSNYRIG</sequence>
<feature type="chain" id="PRO_5006624482" evidence="1">
    <location>
        <begin position="23"/>
        <end position="245"/>
    </location>
</feature>